<proteinExistence type="predicted"/>
<sequence length="551" mass="59536">MTGAWLRRALLAAWLLGAVFGCGPGGTSAAFDALSSEAIGAHVSFLASDLLEGRAPSTQGEKLAALYIASQFEQAGLIPAVGDSSFLQPVPLLGIESELRLSFRAPGGALFQPERNDEIVLWSPQVSESVQLTGPLVFAGHGIVSAEHEWDDFKGVDLEGAVLMVLAGDPEVRTRFHGDTLSRFGLPDHKFEEAARRGAAGVILIHRPEHPESWQTIQRAWTERRLRLAEDSLKPVPALEGWLSQDAARQLVAMAGLDFGTLIESAQAPTFRPIATGLNVSASGRNRIRRTVGYNVVGKLAGVDSTAAALIYLAHYDGEGYGRAIDSDSIYNGCYRNASGTGLLIGLAHAFARLPEPTRRSILFLAVTAHHPDRLGSRHYVRRPVVSLAATAAAINIDGASLWGRTTDVVVLGTESSDLDVAVARVAAEEGLRRVGDPLPELGRLYRSDHLPFMRAGIPVAYVQHGVDFIGRMPGWGRRMLRDYGRHVVRSPDDECTASTDFGGAEIQARLAFRLGLEVANRRVRPRWHAGSEYRAVQDSLWSGQGREAGE</sequence>
<dbReference type="PROSITE" id="PS51257">
    <property type="entry name" value="PROKAR_LIPOPROTEIN"/>
    <property type="match status" value="1"/>
</dbReference>
<accession>A0AAE4ZCI7</accession>
<gene>
    <name evidence="3" type="ORF">GWO12_08850</name>
</gene>
<dbReference type="SUPFAM" id="SSF53187">
    <property type="entry name" value="Zn-dependent exopeptidases"/>
    <property type="match status" value="1"/>
</dbReference>
<keyword evidence="1" id="KW-0732">Signal</keyword>
<dbReference type="Gene3D" id="3.50.30.30">
    <property type="match status" value="1"/>
</dbReference>
<dbReference type="InterPro" id="IPR007484">
    <property type="entry name" value="Peptidase_M28"/>
</dbReference>
<organism evidence="3 4">
    <name type="scientific">Candidatus Kutchimonas denitrificans</name>
    <dbReference type="NCBI Taxonomy" id="3056748"/>
    <lineage>
        <taxon>Bacteria</taxon>
        <taxon>Pseudomonadati</taxon>
        <taxon>Gemmatimonadota</taxon>
        <taxon>Gemmatimonadia</taxon>
        <taxon>Candidatus Palauibacterales</taxon>
        <taxon>Candidatus Palauibacteraceae</taxon>
        <taxon>Candidatus Kutchimonas</taxon>
    </lineage>
</organism>
<name>A0AAE4ZCI7_9BACT</name>
<protein>
    <submittedName>
        <fullName evidence="3">M28 family peptidase</fullName>
    </submittedName>
</protein>
<dbReference type="Pfam" id="PF04389">
    <property type="entry name" value="Peptidase_M28"/>
    <property type="match status" value="1"/>
</dbReference>
<dbReference type="AlphaFoldDB" id="A0AAE4ZCI7"/>
<feature type="chain" id="PRO_5041939573" evidence="1">
    <location>
        <begin position="30"/>
        <end position="551"/>
    </location>
</feature>
<evidence type="ECO:0000313" key="3">
    <source>
        <dbReference type="EMBL" id="NIR75205.1"/>
    </source>
</evidence>
<reference evidence="3 4" key="1">
    <citation type="submission" date="2020-01" db="EMBL/GenBank/DDBJ databases">
        <title>Genomes assembled from Gulf of Kutch pelagic sediment metagenomes.</title>
        <authorList>
            <person name="Chandrashekar M."/>
            <person name="Mahajan M.S."/>
            <person name="Dave K.J."/>
            <person name="Vatsa P."/>
            <person name="Nathani N.M."/>
        </authorList>
    </citation>
    <scope>NUCLEOTIDE SEQUENCE [LARGE SCALE GENOMIC DNA]</scope>
    <source>
        <strain evidence="3">KS3-K002</strain>
    </source>
</reference>
<evidence type="ECO:0000256" key="1">
    <source>
        <dbReference type="SAM" id="SignalP"/>
    </source>
</evidence>
<dbReference type="EMBL" id="JAACAK010000067">
    <property type="protein sequence ID" value="NIR75205.1"/>
    <property type="molecule type" value="Genomic_DNA"/>
</dbReference>
<feature type="domain" description="Peptidase M28" evidence="2">
    <location>
        <begin position="295"/>
        <end position="463"/>
    </location>
</feature>
<evidence type="ECO:0000313" key="4">
    <source>
        <dbReference type="Proteomes" id="UP000702544"/>
    </source>
</evidence>
<dbReference type="Proteomes" id="UP000702544">
    <property type="component" value="Unassembled WGS sequence"/>
</dbReference>
<feature type="signal peptide" evidence="1">
    <location>
        <begin position="1"/>
        <end position="29"/>
    </location>
</feature>
<dbReference type="Gene3D" id="3.40.630.10">
    <property type="entry name" value="Zn peptidases"/>
    <property type="match status" value="1"/>
</dbReference>
<comment type="caution">
    <text evidence="3">The sequence shown here is derived from an EMBL/GenBank/DDBJ whole genome shotgun (WGS) entry which is preliminary data.</text>
</comment>
<evidence type="ECO:0000259" key="2">
    <source>
        <dbReference type="Pfam" id="PF04389"/>
    </source>
</evidence>
<dbReference type="InterPro" id="IPR046450">
    <property type="entry name" value="PA_dom_sf"/>
</dbReference>
<dbReference type="SUPFAM" id="SSF52025">
    <property type="entry name" value="PA domain"/>
    <property type="match status" value="1"/>
</dbReference>